<protein>
    <submittedName>
        <fullName evidence="1">Lysin A</fullName>
    </submittedName>
</protein>
<accession>A0A0F6YR42</accession>
<evidence type="ECO:0000313" key="1">
    <source>
        <dbReference type="EMBL" id="AKF15208.1"/>
    </source>
</evidence>
<sequence>MITRANVEAAKALVVARLGDRYAYGGMFSPTNLKQGTDCSGVWNDVLGMAVGRFKWGREAEGATTESYRYIDVGQVGPFGTVRVASPADIPANAVAKLAFHHEGNGGASSHMWGELDGMRIESASDPKGLCTAPTAWEITNPYANAWAYLPGPIVEDGSTPTTVEPGDTLYADVSEWQVPVSDAYLDAGYRVICIRSNDGTYRDKNWQRNYLWAKAAADDGRLAFFLVYFVWRQNWQAAVDTLKSQVGVPHPRMAVMIDVESWGGQITGDQSDGINAAHAQIAEWLGDARRVIGYGNTGDLNNLWPRKPDGLRLVLAAYGSNPGYPGKIAHQYTNGGGYGGGLPEGAPPFGNCDMNSADGYTATAFAAALGIETNQEDGLLSALTPDEQREVLTLLRWLAAEGTGELRKLFPHRSMYATGPEGDTFAGRAISAHAFGWDQRVEASAMRGEQWAIDTVRQAAAGTIWGVRQTPDAKPDPFLVGVAQTYLHKLAEAGVIDDPTAQPPVVKPPVVEQPPVVTPQPPVQQVTCGIGPGPCVLVANGGDGTCALAGNECVLKKGSL</sequence>
<keyword evidence="2" id="KW-1185">Reference proteome</keyword>
<organism evidence="1 2">
    <name type="scientific">Mycobacterium phage ShedlockHolmes</name>
    <dbReference type="NCBI Taxonomy" id="1647313"/>
    <lineage>
        <taxon>Viruses</taxon>
        <taxon>Duplodnaviria</taxon>
        <taxon>Heunggongvirae</taxon>
        <taxon>Uroviricota</taxon>
        <taxon>Caudoviricetes</taxon>
        <taxon>Weiservirinae</taxon>
        <taxon>Keshuvirus</taxon>
        <taxon>Keshuvirus shedlockholmes</taxon>
    </lineage>
</organism>
<name>A0A0F6YR42_9CAUD</name>
<dbReference type="GeneID" id="26629636"/>
<dbReference type="KEGG" id="vg:26629636"/>
<gene>
    <name evidence="1" type="primary">31</name>
    <name evidence="1" type="ORF">SEA_SHEDLOCKHOLMES_31</name>
</gene>
<dbReference type="SUPFAM" id="SSF51445">
    <property type="entry name" value="(Trans)glycosidases"/>
    <property type="match status" value="1"/>
</dbReference>
<dbReference type="Gene3D" id="3.20.20.80">
    <property type="entry name" value="Glycosidases"/>
    <property type="match status" value="1"/>
</dbReference>
<dbReference type="RefSeq" id="YP_009202662.1">
    <property type="nucleotide sequence ID" value="NC_028846.1"/>
</dbReference>
<dbReference type="InterPro" id="IPR017853">
    <property type="entry name" value="GH"/>
</dbReference>
<reference evidence="1 2" key="1">
    <citation type="journal article" date="2015" name="Genome Announc.">
        <title>Genome Sequence of a Newly Isolated Mycobacteriophage, ShedlockHolmes.</title>
        <authorList>
            <person name="Pope W.H."/>
            <person name="Carter J.T."/>
            <person name="Dasher K.L."/>
            <person name="Haynberg M.C."/>
            <person name="Reddi A."/>
            <person name="Shedlock K.A."/>
            <person name="Lapin J.S."/>
            <person name="Prout A.K."/>
            <person name="Grubb S.R."/>
            <person name="Warner M.H."/>
            <person name="Bowman C.A."/>
            <person name="Russell D.A."/>
            <person name="Hatfull G.F."/>
        </authorList>
    </citation>
    <scope>NUCLEOTIDE SEQUENCE [LARGE SCALE GENOMIC DNA]</scope>
</reference>
<proteinExistence type="predicted"/>
<dbReference type="Proteomes" id="UP000207723">
    <property type="component" value="Segment"/>
</dbReference>
<dbReference type="EMBL" id="KR080206">
    <property type="protein sequence ID" value="AKF15208.1"/>
    <property type="molecule type" value="Genomic_DNA"/>
</dbReference>
<evidence type="ECO:0000313" key="2">
    <source>
        <dbReference type="Proteomes" id="UP000207723"/>
    </source>
</evidence>